<evidence type="ECO:0000256" key="5">
    <source>
        <dbReference type="ARBA" id="ARBA00023136"/>
    </source>
</evidence>
<keyword evidence="5 6" id="KW-0472">Membrane</keyword>
<feature type="domain" description="Phage shock protein PspC N-terminal" evidence="7">
    <location>
        <begin position="6"/>
        <end position="64"/>
    </location>
</feature>
<dbReference type="PANTHER" id="PTHR33885">
    <property type="entry name" value="PHAGE SHOCK PROTEIN C"/>
    <property type="match status" value="1"/>
</dbReference>
<dbReference type="InterPro" id="IPR007168">
    <property type="entry name" value="Phageshock_PspC_N"/>
</dbReference>
<keyword evidence="3 6" id="KW-0812">Transmembrane</keyword>
<organism evidence="8 9">
    <name type="scientific">Thermoclostridium stercorarium (strain ATCC 35414 / DSM 8532 / NCIMB 11754)</name>
    <name type="common">Clostridium stercorarium</name>
    <dbReference type="NCBI Taxonomy" id="1121335"/>
    <lineage>
        <taxon>Bacteria</taxon>
        <taxon>Bacillati</taxon>
        <taxon>Bacillota</taxon>
        <taxon>Clostridia</taxon>
        <taxon>Eubacteriales</taxon>
        <taxon>Oscillospiraceae</taxon>
        <taxon>Thermoclostridium</taxon>
    </lineage>
</organism>
<gene>
    <name evidence="8" type="ordered locus">Cst_c15620</name>
</gene>
<dbReference type="EMBL" id="CP004044">
    <property type="protein sequence ID" value="AGC68548.1"/>
    <property type="molecule type" value="Genomic_DNA"/>
</dbReference>
<dbReference type="InterPro" id="IPR052027">
    <property type="entry name" value="PspC"/>
</dbReference>
<reference evidence="8 9" key="1">
    <citation type="journal article" date="2013" name="Genome Announc.">
        <title>Complete genome sequence of Clostridium stercorarium subsp. stercorarium strain DSM 8532, a thermophilic degrader of plant cell wall fibers.</title>
        <authorList>
            <person name="Poehlein A."/>
            <person name="Zverlov V.V."/>
            <person name="Daniel R."/>
            <person name="Schwarz W.H."/>
            <person name="Liebl W."/>
        </authorList>
    </citation>
    <scope>NUCLEOTIDE SEQUENCE [LARGE SCALE GENOMIC DNA]</scope>
    <source>
        <strain evidence="9">ATCC 35414 / DSM 8532 / NCIMB 11754</strain>
    </source>
</reference>
<keyword evidence="2" id="KW-1003">Cell membrane</keyword>
<evidence type="ECO:0000256" key="4">
    <source>
        <dbReference type="ARBA" id="ARBA00022989"/>
    </source>
</evidence>
<sequence length="66" mass="7146">MSRMEKKLYLSDTNKIIGGVCGGIGEYLGIDPTVIRLIWAALSVGTAFVGGVVLYIIAMFIIPRRS</sequence>
<keyword evidence="9" id="KW-1185">Reference proteome</keyword>
<evidence type="ECO:0000256" key="1">
    <source>
        <dbReference type="ARBA" id="ARBA00004162"/>
    </source>
</evidence>
<proteinExistence type="predicted"/>
<name>L7VSM0_THES1</name>
<dbReference type="AlphaFoldDB" id="L7VSM0"/>
<evidence type="ECO:0000256" key="3">
    <source>
        <dbReference type="ARBA" id="ARBA00022692"/>
    </source>
</evidence>
<accession>L7VSM0</accession>
<keyword evidence="4 6" id="KW-1133">Transmembrane helix</keyword>
<dbReference type="eggNOG" id="COG1983">
    <property type="taxonomic scope" value="Bacteria"/>
</dbReference>
<evidence type="ECO:0000256" key="6">
    <source>
        <dbReference type="SAM" id="Phobius"/>
    </source>
</evidence>
<evidence type="ECO:0000256" key="2">
    <source>
        <dbReference type="ARBA" id="ARBA00022475"/>
    </source>
</evidence>
<evidence type="ECO:0000313" key="9">
    <source>
        <dbReference type="Proteomes" id="UP000011220"/>
    </source>
</evidence>
<feature type="transmembrane region" description="Helical" evidence="6">
    <location>
        <begin position="37"/>
        <end position="62"/>
    </location>
</feature>
<dbReference type="KEGG" id="css:Cst_c15620"/>
<dbReference type="Proteomes" id="UP000011220">
    <property type="component" value="Chromosome"/>
</dbReference>
<protein>
    <submittedName>
        <fullName evidence="8">Putative stress-responsive transcriptional regulator</fullName>
    </submittedName>
</protein>
<evidence type="ECO:0000313" key="8">
    <source>
        <dbReference type="EMBL" id="AGC68548.1"/>
    </source>
</evidence>
<dbReference type="PANTHER" id="PTHR33885:SF3">
    <property type="entry name" value="PHAGE SHOCK PROTEIN C"/>
    <property type="match status" value="1"/>
</dbReference>
<dbReference type="Pfam" id="PF04024">
    <property type="entry name" value="PspC"/>
    <property type="match status" value="1"/>
</dbReference>
<dbReference type="GO" id="GO:0005886">
    <property type="term" value="C:plasma membrane"/>
    <property type="evidence" value="ECO:0007669"/>
    <property type="project" value="UniProtKB-SubCell"/>
</dbReference>
<dbReference type="STRING" id="1121335.Cst_c15620"/>
<comment type="subcellular location">
    <subcellularLocation>
        <location evidence="1">Cell membrane</location>
        <topology evidence="1">Single-pass membrane protein</topology>
    </subcellularLocation>
</comment>
<evidence type="ECO:0000259" key="7">
    <source>
        <dbReference type="Pfam" id="PF04024"/>
    </source>
</evidence>
<dbReference type="PATRIC" id="fig|1121335.3.peg.1544"/>